<dbReference type="Proteomes" id="UP000189674">
    <property type="component" value="Chromosome"/>
</dbReference>
<accession>A0A1U9NNE8</accession>
<reference evidence="4" key="1">
    <citation type="submission" date="2017-02" db="EMBL/GenBank/DDBJ databases">
        <title>Comparative genomics and description of representatives of a novel lineage of planctomycetes thriving in anoxic sediments.</title>
        <authorList>
            <person name="Spring S."/>
            <person name="Bunk B."/>
            <person name="Sproer C."/>
        </authorList>
    </citation>
    <scope>NUCLEOTIDE SEQUENCE [LARGE SCALE GENOMIC DNA]</scope>
    <source>
        <strain evidence="4">ST-NAGAB-D1</strain>
    </source>
</reference>
<dbReference type="InterPro" id="IPR050312">
    <property type="entry name" value="IolE/XylAMocC-like"/>
</dbReference>
<dbReference type="KEGG" id="alus:STSP2_02453"/>
<proteinExistence type="predicted"/>
<organism evidence="3 4">
    <name type="scientific">Anaerohalosphaera lusitana</name>
    <dbReference type="NCBI Taxonomy" id="1936003"/>
    <lineage>
        <taxon>Bacteria</taxon>
        <taxon>Pseudomonadati</taxon>
        <taxon>Planctomycetota</taxon>
        <taxon>Phycisphaerae</taxon>
        <taxon>Sedimentisphaerales</taxon>
        <taxon>Anaerohalosphaeraceae</taxon>
        <taxon>Anaerohalosphaera</taxon>
    </lineage>
</organism>
<name>A0A1U9NNE8_9BACT</name>
<dbReference type="RefSeq" id="WP_146662911.1">
    <property type="nucleotide sequence ID" value="NZ_CP019791.1"/>
</dbReference>
<sequence length="302" mass="32783" precursor="true">MTSVRIVAAVCVVSLFLTAGCNSTPVSKAERVDDWRLGTSPWSEKLATLDKAKLAEIESLGFDCIEVGLPYAQNEEQFAGANAQAERLAETADEVGIEIWSVHIPYGPAYDPSLVDDAARAKAVANIDSLLGAIEPLGAKKAILHASFEPVKTEERAAKFAACKASLKEIADIAAGHDIAIAVECLPRTCLGNTSTELLELVSVDERLEICCDTNHLLQETTEEFVRAAGHRITTLHIADYDAKDERHWLPGKGVIDWMAVMDALVETGYTGPFLFECRGTSAEEAEVFAKLKAEYMERVAK</sequence>
<feature type="chain" id="PRO_5013002060" evidence="1">
    <location>
        <begin position="20"/>
        <end position="302"/>
    </location>
</feature>
<dbReference type="PROSITE" id="PS51257">
    <property type="entry name" value="PROKAR_LIPOPROTEIN"/>
    <property type="match status" value="1"/>
</dbReference>
<dbReference type="InterPro" id="IPR013022">
    <property type="entry name" value="Xyl_isomerase-like_TIM-brl"/>
</dbReference>
<feature type="signal peptide" evidence="1">
    <location>
        <begin position="1"/>
        <end position="19"/>
    </location>
</feature>
<keyword evidence="1" id="KW-0732">Signal</keyword>
<gene>
    <name evidence="3" type="ORF">STSP2_02453</name>
</gene>
<dbReference type="AlphaFoldDB" id="A0A1U9NNE8"/>
<dbReference type="Pfam" id="PF01261">
    <property type="entry name" value="AP_endonuc_2"/>
    <property type="match status" value="1"/>
</dbReference>
<evidence type="ECO:0000256" key="1">
    <source>
        <dbReference type="SAM" id="SignalP"/>
    </source>
</evidence>
<keyword evidence="4" id="KW-1185">Reference proteome</keyword>
<dbReference type="STRING" id="1936003.STSP2_02453"/>
<dbReference type="OrthoDB" id="9814946at2"/>
<dbReference type="PANTHER" id="PTHR12110:SF53">
    <property type="entry name" value="BLR5974 PROTEIN"/>
    <property type="match status" value="1"/>
</dbReference>
<feature type="domain" description="Xylose isomerase-like TIM barrel" evidence="2">
    <location>
        <begin position="55"/>
        <end position="284"/>
    </location>
</feature>
<dbReference type="InterPro" id="IPR036237">
    <property type="entry name" value="Xyl_isomerase-like_sf"/>
</dbReference>
<dbReference type="EMBL" id="CP019791">
    <property type="protein sequence ID" value="AQT69264.1"/>
    <property type="molecule type" value="Genomic_DNA"/>
</dbReference>
<dbReference type="SUPFAM" id="SSF51658">
    <property type="entry name" value="Xylose isomerase-like"/>
    <property type="match status" value="1"/>
</dbReference>
<protein>
    <submittedName>
        <fullName evidence="3">L-xylulose 5-phosphate 3-epimerase</fullName>
    </submittedName>
</protein>
<evidence type="ECO:0000313" key="4">
    <source>
        <dbReference type="Proteomes" id="UP000189674"/>
    </source>
</evidence>
<dbReference type="Gene3D" id="3.20.20.150">
    <property type="entry name" value="Divalent-metal-dependent TIM barrel enzymes"/>
    <property type="match status" value="1"/>
</dbReference>
<evidence type="ECO:0000259" key="2">
    <source>
        <dbReference type="Pfam" id="PF01261"/>
    </source>
</evidence>
<dbReference type="PANTHER" id="PTHR12110">
    <property type="entry name" value="HYDROXYPYRUVATE ISOMERASE"/>
    <property type="match status" value="1"/>
</dbReference>
<evidence type="ECO:0000313" key="3">
    <source>
        <dbReference type="EMBL" id="AQT69264.1"/>
    </source>
</evidence>